<sequence>MDGGDGHQRTIVNQRIKGKVYDSCATITAQSGQCLRDAGGACADYWPPTGRRRGLGAAPPAGVGSAHGVAVDLQGSLRAQPSISFSIPFLIFQFSQRTKAIGGAQRPRRCI</sequence>
<proteinExistence type="predicted"/>
<reference evidence="1 2" key="1">
    <citation type="journal article" date="2016" name="BMC Genomics">
        <title>Combined genomic and structural analyses of a cultured magnetotactic bacterium reveals its niche adaptation to a dynamic environment.</title>
        <authorList>
            <person name="Araujo A.C."/>
            <person name="Morillo V."/>
            <person name="Cypriano J."/>
            <person name="Teixeira L.C."/>
            <person name="Leao P."/>
            <person name="Lyra S."/>
            <person name="Almeida L.G."/>
            <person name="Bazylinski D.A."/>
            <person name="Vasconcellos A.T."/>
            <person name="Abreu F."/>
            <person name="Lins U."/>
        </authorList>
    </citation>
    <scope>NUCLEOTIDE SEQUENCE [LARGE SCALE GENOMIC DNA]</scope>
    <source>
        <strain evidence="1 2">IT-1</strain>
    </source>
</reference>
<protein>
    <submittedName>
        <fullName evidence="1">Uncharacterized protein</fullName>
    </submittedName>
</protein>
<evidence type="ECO:0000313" key="2">
    <source>
        <dbReference type="Proteomes" id="UP000194003"/>
    </source>
</evidence>
<keyword evidence="2" id="KW-1185">Reference proteome</keyword>
<name>A0A1Y2K0D7_9PROT</name>
<accession>A0A1Y2K0D7</accession>
<comment type="caution">
    <text evidence="1">The sequence shown here is derived from an EMBL/GenBank/DDBJ whole genome shotgun (WGS) entry which is preliminary data.</text>
</comment>
<organism evidence="1 2">
    <name type="scientific">Magnetofaba australis IT-1</name>
    <dbReference type="NCBI Taxonomy" id="1434232"/>
    <lineage>
        <taxon>Bacteria</taxon>
        <taxon>Pseudomonadati</taxon>
        <taxon>Pseudomonadota</taxon>
        <taxon>Magnetococcia</taxon>
        <taxon>Magnetococcales</taxon>
        <taxon>Magnetococcaceae</taxon>
        <taxon>Magnetofaba</taxon>
    </lineage>
</organism>
<dbReference type="Proteomes" id="UP000194003">
    <property type="component" value="Unassembled WGS sequence"/>
</dbReference>
<gene>
    <name evidence="1" type="ORF">MAIT1_00665</name>
</gene>
<evidence type="ECO:0000313" key="1">
    <source>
        <dbReference type="EMBL" id="OSM00203.1"/>
    </source>
</evidence>
<dbReference type="AlphaFoldDB" id="A0A1Y2K0D7"/>
<dbReference type="EMBL" id="LVJN01000021">
    <property type="protein sequence ID" value="OSM00203.1"/>
    <property type="molecule type" value="Genomic_DNA"/>
</dbReference>